<evidence type="ECO:0000313" key="5">
    <source>
        <dbReference type="Proteomes" id="UP000324595"/>
    </source>
</evidence>
<keyword evidence="1" id="KW-0732">Signal</keyword>
<organism evidence="4 5">
    <name type="scientific">Fodinibius salinus</name>
    <dbReference type="NCBI Taxonomy" id="860790"/>
    <lineage>
        <taxon>Bacteria</taxon>
        <taxon>Pseudomonadati</taxon>
        <taxon>Balneolota</taxon>
        <taxon>Balneolia</taxon>
        <taxon>Balneolales</taxon>
        <taxon>Balneolaceae</taxon>
        <taxon>Fodinibius</taxon>
    </lineage>
</organism>
<dbReference type="Pfam" id="PF00144">
    <property type="entry name" value="Beta-lactamase"/>
    <property type="match status" value="1"/>
</dbReference>
<dbReference type="InterPro" id="IPR001466">
    <property type="entry name" value="Beta-lactam-related"/>
</dbReference>
<dbReference type="InterPro" id="IPR050491">
    <property type="entry name" value="AmpC-like"/>
</dbReference>
<dbReference type="Pfam" id="PF11954">
    <property type="entry name" value="DUF3471"/>
    <property type="match status" value="1"/>
</dbReference>
<dbReference type="PANTHER" id="PTHR46825:SF8">
    <property type="entry name" value="BETA-LACTAMASE-RELATED"/>
    <property type="match status" value="1"/>
</dbReference>
<evidence type="ECO:0000313" key="4">
    <source>
        <dbReference type="EMBL" id="TYP95169.1"/>
    </source>
</evidence>
<dbReference type="EMBL" id="VNHY01000001">
    <property type="protein sequence ID" value="TYP95169.1"/>
    <property type="molecule type" value="Genomic_DNA"/>
</dbReference>
<sequence>MIFMRSLLRRFLCGCLVGLFLSTVALAQTDKLEKVRQSVGQHIAENEFIGAAIAYIDSSGQASFILDGTQKKGGQAVDKKTIFELGSITKVFTALAVADFLGRDKEVRLDSKAEPLLPEGYQLPEYKGKGITLQHLVTHTSALPQIPDNLPVSSANPYASYGDSLFQSYLVDTELSRAPGSQFQYSNSGMALAGRILEHQSDQSFEQIIKNKIVGPLQMQDTFVQISPEDSARFAQGHLGSEPAEYWNFNVFAPAGALRSTIVDMATFLSAQMSNTETTLSSAIKRSQQPLHDIQNKGPRLDKVGMGWIYETRKDTIMWHNGQTGGFRSFMGINTETNSGVVVLINGTAPIADIALYLLDADFELKEVQKNISLPVETLKKYVGEYKVTNQISYFVTLQDKQLYFRVSGQQKIPFYPKSKKRFYCKLIPAEIEFSVDSTGTVKRVTLFQNGREFKAQKLQKDSKN</sequence>
<dbReference type="Proteomes" id="UP000324595">
    <property type="component" value="Unassembled WGS sequence"/>
</dbReference>
<evidence type="ECO:0000259" key="3">
    <source>
        <dbReference type="Pfam" id="PF11954"/>
    </source>
</evidence>
<feature type="chain" id="PRO_5023092739" evidence="1">
    <location>
        <begin position="28"/>
        <end position="465"/>
    </location>
</feature>
<keyword evidence="5" id="KW-1185">Reference proteome</keyword>
<dbReference type="AlphaFoldDB" id="A0A5D3YQ45"/>
<feature type="domain" description="Peptidase S12 Pab87-related C-terminal" evidence="3">
    <location>
        <begin position="370"/>
        <end position="453"/>
    </location>
</feature>
<feature type="signal peptide" evidence="1">
    <location>
        <begin position="1"/>
        <end position="27"/>
    </location>
</feature>
<reference evidence="4 5" key="1">
    <citation type="submission" date="2019-07" db="EMBL/GenBank/DDBJ databases">
        <title>Genomic Encyclopedia of Archaeal and Bacterial Type Strains, Phase II (KMG-II): from individual species to whole genera.</title>
        <authorList>
            <person name="Goeker M."/>
        </authorList>
    </citation>
    <scope>NUCLEOTIDE SEQUENCE [LARGE SCALE GENOMIC DNA]</scope>
    <source>
        <strain evidence="4 5">DSM 21935</strain>
    </source>
</reference>
<evidence type="ECO:0000256" key="1">
    <source>
        <dbReference type="SAM" id="SignalP"/>
    </source>
</evidence>
<dbReference type="OrthoDB" id="9793489at2"/>
<evidence type="ECO:0000259" key="2">
    <source>
        <dbReference type="Pfam" id="PF00144"/>
    </source>
</evidence>
<comment type="caution">
    <text evidence="4">The sequence shown here is derived from an EMBL/GenBank/DDBJ whole genome shotgun (WGS) entry which is preliminary data.</text>
</comment>
<dbReference type="InterPro" id="IPR021860">
    <property type="entry name" value="Peptidase_S12_Pab87-rel_C"/>
</dbReference>
<dbReference type="SUPFAM" id="SSF56601">
    <property type="entry name" value="beta-lactamase/transpeptidase-like"/>
    <property type="match status" value="1"/>
</dbReference>
<feature type="domain" description="Beta-lactamase-related" evidence="2">
    <location>
        <begin position="36"/>
        <end position="352"/>
    </location>
</feature>
<dbReference type="Gene3D" id="3.40.710.10">
    <property type="entry name" value="DD-peptidase/beta-lactamase superfamily"/>
    <property type="match status" value="1"/>
</dbReference>
<protein>
    <submittedName>
        <fullName evidence="4">CubicO group peptidase, beta-lactamase class C family</fullName>
    </submittedName>
</protein>
<name>A0A5D3YQ45_9BACT</name>
<dbReference type="InterPro" id="IPR012338">
    <property type="entry name" value="Beta-lactam/transpept-like"/>
</dbReference>
<proteinExistence type="predicted"/>
<accession>A0A5D3YQ45</accession>
<gene>
    <name evidence="4" type="ORF">LX73_0465</name>
</gene>
<dbReference type="PANTHER" id="PTHR46825">
    <property type="entry name" value="D-ALANYL-D-ALANINE-CARBOXYPEPTIDASE/ENDOPEPTIDASE AMPH"/>
    <property type="match status" value="1"/>
</dbReference>